<evidence type="ECO:0000256" key="1">
    <source>
        <dbReference type="SAM" id="Phobius"/>
    </source>
</evidence>
<evidence type="ECO:0000313" key="3">
    <source>
        <dbReference type="Proteomes" id="UP001220658"/>
    </source>
</evidence>
<dbReference type="RefSeq" id="WP_015536144.1">
    <property type="nucleotide sequence ID" value="NZ_CABKSV010000011.1"/>
</dbReference>
<sequence>MNKHIISMFLYFGAAALLFGYAFTTNSICLYLGIACLAAAIIFSKTTKK</sequence>
<comment type="caution">
    <text evidence="2">The sequence shown here is derived from an EMBL/GenBank/DDBJ whole genome shotgun (WGS) entry which is preliminary data.</text>
</comment>
<dbReference type="GeneID" id="79876046"/>
<organism evidence="2 3">
    <name type="scientific">Faecalitalea cylindroides</name>
    <dbReference type="NCBI Taxonomy" id="39483"/>
    <lineage>
        <taxon>Bacteria</taxon>
        <taxon>Bacillati</taxon>
        <taxon>Bacillota</taxon>
        <taxon>Erysipelotrichia</taxon>
        <taxon>Erysipelotrichales</taxon>
        <taxon>Erysipelotrichaceae</taxon>
        <taxon>Faecalitalea</taxon>
    </lineage>
</organism>
<feature type="transmembrane region" description="Helical" evidence="1">
    <location>
        <begin position="30"/>
        <end position="47"/>
    </location>
</feature>
<feature type="transmembrane region" description="Helical" evidence="1">
    <location>
        <begin position="5"/>
        <end position="24"/>
    </location>
</feature>
<gene>
    <name evidence="2" type="ORF">POG00_09310</name>
</gene>
<evidence type="ECO:0000313" key="2">
    <source>
        <dbReference type="EMBL" id="MDC0828906.1"/>
    </source>
</evidence>
<keyword evidence="1" id="KW-0812">Transmembrane</keyword>
<dbReference type="Proteomes" id="UP001220658">
    <property type="component" value="Unassembled WGS sequence"/>
</dbReference>
<keyword evidence="1" id="KW-0472">Membrane</keyword>
<dbReference type="EMBL" id="JAQNCK010000028">
    <property type="protein sequence ID" value="MDC0828906.1"/>
    <property type="molecule type" value="Genomic_DNA"/>
</dbReference>
<keyword evidence="1" id="KW-1133">Transmembrane helix</keyword>
<name>A0AAW6FV72_9FIRM</name>
<accession>A0AAW6FV72</accession>
<reference evidence="2" key="1">
    <citation type="submission" date="2023-01" db="EMBL/GenBank/DDBJ databases">
        <title>Human gut microbiome strain richness.</title>
        <authorList>
            <person name="Chen-Liaw A."/>
        </authorList>
    </citation>
    <scope>NUCLEOTIDE SEQUENCE</scope>
    <source>
        <strain evidence="2">D55st1_G4_D55t1_190419</strain>
    </source>
</reference>
<dbReference type="AlphaFoldDB" id="A0AAW6FV72"/>
<protein>
    <submittedName>
        <fullName evidence="2">Uncharacterized protein</fullName>
    </submittedName>
</protein>
<proteinExistence type="predicted"/>